<gene>
    <name evidence="2" type="ORF">EC80_014955</name>
</gene>
<dbReference type="AlphaFoldDB" id="A0AAE6K816"/>
<dbReference type="Proteomes" id="UP000036847">
    <property type="component" value="Chromosome"/>
</dbReference>
<dbReference type="EMBL" id="CP036546">
    <property type="protein sequence ID" value="QCQ46061.1"/>
    <property type="molecule type" value="Genomic_DNA"/>
</dbReference>
<evidence type="ECO:0000256" key="1">
    <source>
        <dbReference type="SAM" id="MobiDB-lite"/>
    </source>
</evidence>
<sequence>MENDIKIQSGKDFLRCYPSSFILLINDNIDQAKKQLLNMGLVPAGKEGVEWMTEENMKLPHVVIHNNYIYKREVLLDHLQLKKWELEPGKLLPIAHYSDLLEKYKEEVHRDEQKKKYFGDLCDFERTPQKCWHAVLKDGENLALIPDYVKTPEMCRLAIQTERKWQNGLSTLIKEIPFAEVCLEELKKMPLDKPIEILDKAGYIRPEVMNDEIVDYLVSKVVGQSLNVIPVHLQTKERIEKAVEVSGSFSLLRNVRKDMLTPELYLKAAKHSWKSFCYIPPKNCTPEICLEVAIRFKDAFEPARVPMAVRSGSNIYSLFRTLENATKSSDYTVEQMKDLYNGKPLIVKNVHTDYQVHDNCVITFDKKHKQLLCRPVQKQTKEQVEKPMRKLQKTNMTPQKRKI</sequence>
<evidence type="ECO:0000313" key="2">
    <source>
        <dbReference type="EMBL" id="QCQ46061.1"/>
    </source>
</evidence>
<evidence type="ECO:0000313" key="3">
    <source>
        <dbReference type="Proteomes" id="UP000036847"/>
    </source>
</evidence>
<reference evidence="2 3" key="1">
    <citation type="submission" date="2019-03" db="EMBL/GenBank/DDBJ databases">
        <title>Complete genome assembly of MDR B. fragilis.</title>
        <authorList>
            <person name="Sydenham T.V."/>
            <person name="Hasman H."/>
            <person name="Justesen U.S."/>
        </authorList>
    </citation>
    <scope>NUCLEOTIDE SEQUENCE [LARGE SCALE GENOMIC DNA]</scope>
    <source>
        <strain evidence="2 3">DCMSKEJBY0001B</strain>
    </source>
</reference>
<accession>A0AAE6K816</accession>
<protein>
    <submittedName>
        <fullName evidence="2">Uncharacterized protein</fullName>
    </submittedName>
</protein>
<feature type="region of interest" description="Disordered" evidence="1">
    <location>
        <begin position="378"/>
        <end position="403"/>
    </location>
</feature>
<name>A0AAE6K816_BACFG</name>
<proteinExistence type="predicted"/>
<feature type="compositionally biased region" description="Polar residues" evidence="1">
    <location>
        <begin position="393"/>
        <end position="403"/>
    </location>
</feature>
<feature type="compositionally biased region" description="Basic and acidic residues" evidence="1">
    <location>
        <begin position="379"/>
        <end position="388"/>
    </location>
</feature>
<organism evidence="2 3">
    <name type="scientific">Bacteroides fragilis</name>
    <dbReference type="NCBI Taxonomy" id="817"/>
    <lineage>
        <taxon>Bacteria</taxon>
        <taxon>Pseudomonadati</taxon>
        <taxon>Bacteroidota</taxon>
        <taxon>Bacteroidia</taxon>
        <taxon>Bacteroidales</taxon>
        <taxon>Bacteroidaceae</taxon>
        <taxon>Bacteroides</taxon>
    </lineage>
</organism>
<dbReference type="RefSeq" id="WP_005805884.1">
    <property type="nucleotide sequence ID" value="NZ_CP036546.1"/>
</dbReference>